<evidence type="ECO:0000259" key="2">
    <source>
        <dbReference type="PROSITE" id="PS50093"/>
    </source>
</evidence>
<feature type="chain" id="PRO_5026184115" evidence="1">
    <location>
        <begin position="32"/>
        <end position="818"/>
    </location>
</feature>
<gene>
    <name evidence="3" type="ORF">GBA65_12860</name>
</gene>
<accession>A0A6G8PYF9</accession>
<feature type="domain" description="PKD" evidence="2">
    <location>
        <begin position="432"/>
        <end position="515"/>
    </location>
</feature>
<dbReference type="CDD" id="cd00146">
    <property type="entry name" value="PKD"/>
    <property type="match status" value="1"/>
</dbReference>
<dbReference type="Pfam" id="PF07995">
    <property type="entry name" value="GSDH"/>
    <property type="match status" value="1"/>
</dbReference>
<dbReference type="PROSITE" id="PS50093">
    <property type="entry name" value="PKD"/>
    <property type="match status" value="1"/>
</dbReference>
<feature type="signal peptide" evidence="1">
    <location>
        <begin position="1"/>
        <end position="31"/>
    </location>
</feature>
<evidence type="ECO:0000313" key="4">
    <source>
        <dbReference type="Proteomes" id="UP000502706"/>
    </source>
</evidence>
<proteinExistence type="predicted"/>
<sequence>MRERSLAVAFFALALVLVGALLPSLARPAAAATTPAGFIDQKVATVGAPTALAFTPDGQMLVTTQQGKLNVYKDGVLVKEGALNLPASRLCSNSERGLLGLAVDPDFATNRQIYVYYTFNKSGQCPTSQPTNAANPVNRVSRFVLPETNAVDLASEEVLVDNMPSPAGNHNAGDLHFGNGTDKNLYVSVGDGGCDYAANSGCAGSNDAARDAHVLLGKILRITPDGAVPADNPYAATGDRCALSGRTTAGRKCAETYASGLRNPFRFAVDPDAASTRIFVNDVGQGKWEEIDEGKAGADYGWNLREGFCANNATTGCRTTPGATVSGLTDPVHAYGRDVGASITGGAFVPNGVWPGSYDSSYLFGDFVSGKIFRLSPNGSGGYTRSDFVTGVGSAVAMTFGPYNGTQALYYTSYTNGGEIHRLAHTGANRAPVASVTADPPYGPLPLTVAFDGSGSRDLDGDVLAEYLWDFDGDGTTDETTTTPRTTHEYTTAGTYEAALRVRDGRGEVSAPVAVRLDPGNTPPEPKIESPTPEKLFRVGEAITLSGSAADAEDEAAGTVTTAALPESALSWRVGLRHNTHEHPFVPPTSGNNVSFTAPAPEDLDAASNSLLVVYLTATDSKGLKRTIARELRPRKVNVALNTNPSAGIKLGLNGATFPAPRTFVSWEGYRLNVSAPAQKDGYGRSVVFAGWSDGGAASHTISTPASAATYTARFKLVSALSVSSSRTTVPYRQGAVLSGKLATTNGAPVPGKAVEVWRSTNGANWVRAGTAYYNPTLKAYRFSTPRLTRDTYFQMRFVEDSTHKGVKSRAVLLKVRR</sequence>
<dbReference type="InterPro" id="IPR000601">
    <property type="entry name" value="PKD_dom"/>
</dbReference>
<dbReference type="GO" id="GO:0005975">
    <property type="term" value="P:carbohydrate metabolic process"/>
    <property type="evidence" value="ECO:0007669"/>
    <property type="project" value="UniProtKB-ARBA"/>
</dbReference>
<dbReference type="Gene3D" id="2.60.40.10">
    <property type="entry name" value="Immunoglobulins"/>
    <property type="match status" value="1"/>
</dbReference>
<evidence type="ECO:0000256" key="1">
    <source>
        <dbReference type="SAM" id="SignalP"/>
    </source>
</evidence>
<dbReference type="Gene3D" id="2.120.10.30">
    <property type="entry name" value="TolB, C-terminal domain"/>
    <property type="match status" value="1"/>
</dbReference>
<dbReference type="SUPFAM" id="SSF50952">
    <property type="entry name" value="Soluble quinoprotein glucose dehydrogenase"/>
    <property type="match status" value="1"/>
</dbReference>
<keyword evidence="4" id="KW-1185">Reference proteome</keyword>
<dbReference type="InterPro" id="IPR012938">
    <property type="entry name" value="Glc/Sorbosone_DH"/>
</dbReference>
<evidence type="ECO:0000313" key="3">
    <source>
        <dbReference type="EMBL" id="QIN79259.1"/>
    </source>
</evidence>
<protein>
    <submittedName>
        <fullName evidence="3">PKD domain-containing protein</fullName>
    </submittedName>
</protein>
<dbReference type="Pfam" id="PF18911">
    <property type="entry name" value="PKD_4"/>
    <property type="match status" value="1"/>
</dbReference>
<dbReference type="KEGG" id="rmar:GBA65_12860"/>
<reference evidence="3 4" key="1">
    <citation type="submission" date="2019-10" db="EMBL/GenBank/DDBJ databases">
        <title>Rubrobacter sp nov SCSIO 52915 isolated from a deep-sea sediment in the South China Sea.</title>
        <authorList>
            <person name="Chen R.W."/>
        </authorList>
    </citation>
    <scope>NUCLEOTIDE SEQUENCE [LARGE SCALE GENOMIC DNA]</scope>
    <source>
        <strain evidence="3 4">SCSIO 52915</strain>
    </source>
</reference>
<organism evidence="3 4">
    <name type="scientific">Rubrobacter marinus</name>
    <dbReference type="NCBI Taxonomy" id="2653852"/>
    <lineage>
        <taxon>Bacteria</taxon>
        <taxon>Bacillati</taxon>
        <taxon>Actinomycetota</taxon>
        <taxon>Rubrobacteria</taxon>
        <taxon>Rubrobacterales</taxon>
        <taxon>Rubrobacteraceae</taxon>
        <taxon>Rubrobacter</taxon>
    </lineage>
</organism>
<dbReference type="InterPro" id="IPR013783">
    <property type="entry name" value="Ig-like_fold"/>
</dbReference>
<dbReference type="AlphaFoldDB" id="A0A6G8PYF9"/>
<dbReference type="RefSeq" id="WP_166396920.1">
    <property type="nucleotide sequence ID" value="NZ_CP045121.1"/>
</dbReference>
<dbReference type="SMART" id="SM00089">
    <property type="entry name" value="PKD"/>
    <property type="match status" value="1"/>
</dbReference>
<dbReference type="InterPro" id="IPR011041">
    <property type="entry name" value="Quinoprot_gluc/sorb_DH_b-prop"/>
</dbReference>
<dbReference type="InterPro" id="IPR011042">
    <property type="entry name" value="6-blade_b-propeller_TolB-like"/>
</dbReference>
<name>A0A6G8PYF9_9ACTN</name>
<dbReference type="InterPro" id="IPR035986">
    <property type="entry name" value="PKD_dom_sf"/>
</dbReference>
<dbReference type="SUPFAM" id="SSF49299">
    <property type="entry name" value="PKD domain"/>
    <property type="match status" value="1"/>
</dbReference>
<dbReference type="PANTHER" id="PTHR19328">
    <property type="entry name" value="HEDGEHOG-INTERACTING PROTEIN"/>
    <property type="match status" value="1"/>
</dbReference>
<dbReference type="EMBL" id="CP045121">
    <property type="protein sequence ID" value="QIN79259.1"/>
    <property type="molecule type" value="Genomic_DNA"/>
</dbReference>
<dbReference type="InterPro" id="IPR022409">
    <property type="entry name" value="PKD/Chitinase_dom"/>
</dbReference>
<dbReference type="PANTHER" id="PTHR19328:SF13">
    <property type="entry name" value="HIPL1 PROTEIN"/>
    <property type="match status" value="1"/>
</dbReference>
<keyword evidence="1" id="KW-0732">Signal</keyword>
<dbReference type="Proteomes" id="UP000502706">
    <property type="component" value="Chromosome"/>
</dbReference>